<dbReference type="Proteomes" id="UP000178059">
    <property type="component" value="Unassembled WGS sequence"/>
</dbReference>
<evidence type="ECO:0000256" key="2">
    <source>
        <dbReference type="SAM" id="Phobius"/>
    </source>
</evidence>
<gene>
    <name evidence="3" type="ORF">A2824_00080</name>
</gene>
<feature type="compositionally biased region" description="Low complexity" evidence="1">
    <location>
        <begin position="99"/>
        <end position="117"/>
    </location>
</feature>
<feature type="region of interest" description="Disordered" evidence="1">
    <location>
        <begin position="91"/>
        <end position="126"/>
    </location>
</feature>
<feature type="transmembrane region" description="Helical" evidence="2">
    <location>
        <begin position="12"/>
        <end position="34"/>
    </location>
</feature>
<keyword evidence="2" id="KW-0472">Membrane</keyword>
<reference evidence="3 4" key="1">
    <citation type="journal article" date="2016" name="Nat. Commun.">
        <title>Thousands of microbial genomes shed light on interconnected biogeochemical processes in an aquifer system.</title>
        <authorList>
            <person name="Anantharaman K."/>
            <person name="Brown C.T."/>
            <person name="Hug L.A."/>
            <person name="Sharon I."/>
            <person name="Castelle C.J."/>
            <person name="Probst A.J."/>
            <person name="Thomas B.C."/>
            <person name="Singh A."/>
            <person name="Wilkins M.J."/>
            <person name="Karaoz U."/>
            <person name="Brodie E.L."/>
            <person name="Williams K.H."/>
            <person name="Hubbard S.S."/>
            <person name="Banfield J.F."/>
        </authorList>
    </citation>
    <scope>NUCLEOTIDE SEQUENCE [LARGE SCALE GENOMIC DNA]</scope>
</reference>
<proteinExistence type="predicted"/>
<protein>
    <submittedName>
        <fullName evidence="3">Uncharacterized protein</fullName>
    </submittedName>
</protein>
<keyword evidence="2" id="KW-1133">Transmembrane helix</keyword>
<evidence type="ECO:0000313" key="3">
    <source>
        <dbReference type="EMBL" id="OGI69999.1"/>
    </source>
</evidence>
<accession>A0A1F6VK93</accession>
<comment type="caution">
    <text evidence="3">The sequence shown here is derived from an EMBL/GenBank/DDBJ whole genome shotgun (WGS) entry which is preliminary data.</text>
</comment>
<evidence type="ECO:0000313" key="4">
    <source>
        <dbReference type="Proteomes" id="UP000178059"/>
    </source>
</evidence>
<dbReference type="STRING" id="1801743.A2824_00080"/>
<dbReference type="AlphaFoldDB" id="A0A1F6VK93"/>
<dbReference type="EMBL" id="MFTT01000015">
    <property type="protein sequence ID" value="OGI69999.1"/>
    <property type="molecule type" value="Genomic_DNA"/>
</dbReference>
<evidence type="ECO:0000256" key="1">
    <source>
        <dbReference type="SAM" id="MobiDB-lite"/>
    </source>
</evidence>
<name>A0A1F6VK93_9BACT</name>
<keyword evidence="2" id="KW-0812">Transmembrane</keyword>
<sequence>MDVKDLNKSQLILLVILVTFVISIGTSIAIVSLMQEAPAEIVRPITKVIKETVEKVIRVESPKPGGLSLEEVTALVNKILLEKETVIPPETPITEETEIITTDITDTTDTTETQPETLPEEPLPEQ</sequence>
<organism evidence="3 4">
    <name type="scientific">Candidatus Nomurabacteria bacterium RIFCSPHIGHO2_01_FULL_42_16</name>
    <dbReference type="NCBI Taxonomy" id="1801743"/>
    <lineage>
        <taxon>Bacteria</taxon>
        <taxon>Candidatus Nomuraibacteriota</taxon>
    </lineage>
</organism>